<comment type="caution">
    <text evidence="6">The sequence shown here is derived from an EMBL/GenBank/DDBJ whole genome shotgun (WGS) entry which is preliminary data.</text>
</comment>
<dbReference type="Pfam" id="PF03466">
    <property type="entry name" value="LysR_substrate"/>
    <property type="match status" value="1"/>
</dbReference>
<dbReference type="SUPFAM" id="SSF53850">
    <property type="entry name" value="Periplasmic binding protein-like II"/>
    <property type="match status" value="1"/>
</dbReference>
<reference evidence="6 7" key="1">
    <citation type="submission" date="2019-03" db="EMBL/GenBank/DDBJ databases">
        <title>Genomic Encyclopedia of Type Strains, Phase IV (KMG-IV): sequencing the most valuable type-strain genomes for metagenomic binning, comparative biology and taxonomic classification.</title>
        <authorList>
            <person name="Goeker M."/>
        </authorList>
    </citation>
    <scope>NUCLEOTIDE SEQUENCE [LARGE SCALE GENOMIC DNA]</scope>
    <source>
        <strain evidence="6 7">DSM 24591</strain>
    </source>
</reference>
<dbReference type="PANTHER" id="PTHR30126">
    <property type="entry name" value="HTH-TYPE TRANSCRIPTIONAL REGULATOR"/>
    <property type="match status" value="1"/>
</dbReference>
<dbReference type="GO" id="GO:0000976">
    <property type="term" value="F:transcription cis-regulatory region binding"/>
    <property type="evidence" value="ECO:0007669"/>
    <property type="project" value="TreeGrafter"/>
</dbReference>
<dbReference type="RefSeq" id="WP_132584234.1">
    <property type="nucleotide sequence ID" value="NZ_SMAJ01000014.1"/>
</dbReference>
<evidence type="ECO:0000313" key="6">
    <source>
        <dbReference type="EMBL" id="TCT03724.1"/>
    </source>
</evidence>
<sequence>MKFRQLECLCEVVSSGYNLSHAAHNLCASQPTVTRQLQLLEEDLGFEILARRGNRIGGLTQQGHAVYERAQKIVHESRQLQRLSDELHNNGSGKLVIATTHFHARYTLLDAIKKLRASHPKISFSILSGNMDAIERAVTSGHADIGICVGRDDIHPALVSLPCFEIHRIIIVPPGHPLLRVRKPSLERLAQYPIITYDQDVSAGWRIAEAFSAHKLSPEIVLSAAGAEVIKAYTAAGLGIAVIQELAFDKRKDSGIRAISADHLFEPVTVVAMIRRRTFLTSYMRDLLKVIACVENDSEIEAAFHDTRA</sequence>
<protein>
    <submittedName>
        <fullName evidence="6">LysR family cys regulon transcriptional activator</fullName>
    </submittedName>
</protein>
<name>A0A4R3LT15_9BURK</name>
<keyword evidence="7" id="KW-1185">Reference proteome</keyword>
<proteinExistence type="inferred from homology"/>
<dbReference type="PROSITE" id="PS50931">
    <property type="entry name" value="HTH_LYSR"/>
    <property type="match status" value="1"/>
</dbReference>
<dbReference type="PANTHER" id="PTHR30126:SF6">
    <property type="entry name" value="HTH-TYPE TRANSCRIPTIONAL REGULATOR CYSB-RELATED"/>
    <property type="match status" value="1"/>
</dbReference>
<evidence type="ECO:0000256" key="3">
    <source>
        <dbReference type="ARBA" id="ARBA00023125"/>
    </source>
</evidence>
<dbReference type="Gene3D" id="3.40.190.10">
    <property type="entry name" value="Periplasmic binding protein-like II"/>
    <property type="match status" value="2"/>
</dbReference>
<dbReference type="AlphaFoldDB" id="A0A4R3LT15"/>
<keyword evidence="3" id="KW-0238">DNA-binding</keyword>
<dbReference type="OrthoDB" id="8958400at2"/>
<dbReference type="SUPFAM" id="SSF46785">
    <property type="entry name" value="Winged helix' DNA-binding domain"/>
    <property type="match status" value="1"/>
</dbReference>
<organism evidence="6 7">
    <name type="scientific">Paralcaligenes ureilyticus</name>
    <dbReference type="NCBI Taxonomy" id="627131"/>
    <lineage>
        <taxon>Bacteria</taxon>
        <taxon>Pseudomonadati</taxon>
        <taxon>Pseudomonadota</taxon>
        <taxon>Betaproteobacteria</taxon>
        <taxon>Burkholderiales</taxon>
        <taxon>Alcaligenaceae</taxon>
        <taxon>Paralcaligenes</taxon>
    </lineage>
</organism>
<dbReference type="GO" id="GO:0003700">
    <property type="term" value="F:DNA-binding transcription factor activity"/>
    <property type="evidence" value="ECO:0007669"/>
    <property type="project" value="InterPro"/>
</dbReference>
<dbReference type="InterPro" id="IPR005119">
    <property type="entry name" value="LysR_subst-bd"/>
</dbReference>
<dbReference type="Proteomes" id="UP000295525">
    <property type="component" value="Unassembled WGS sequence"/>
</dbReference>
<dbReference type="InterPro" id="IPR000847">
    <property type="entry name" value="LysR_HTH_N"/>
</dbReference>
<comment type="similarity">
    <text evidence="1">Belongs to the LysR transcriptional regulatory family.</text>
</comment>
<evidence type="ECO:0000259" key="5">
    <source>
        <dbReference type="PROSITE" id="PS50931"/>
    </source>
</evidence>
<dbReference type="InterPro" id="IPR036388">
    <property type="entry name" value="WH-like_DNA-bd_sf"/>
</dbReference>
<feature type="domain" description="HTH lysR-type" evidence="5">
    <location>
        <begin position="1"/>
        <end position="59"/>
    </location>
</feature>
<evidence type="ECO:0000256" key="4">
    <source>
        <dbReference type="ARBA" id="ARBA00023163"/>
    </source>
</evidence>
<dbReference type="PRINTS" id="PR00039">
    <property type="entry name" value="HTHLYSR"/>
</dbReference>
<keyword evidence="2" id="KW-0805">Transcription regulation</keyword>
<evidence type="ECO:0000313" key="7">
    <source>
        <dbReference type="Proteomes" id="UP000295525"/>
    </source>
</evidence>
<dbReference type="InterPro" id="IPR036390">
    <property type="entry name" value="WH_DNA-bd_sf"/>
</dbReference>
<keyword evidence="4" id="KW-0804">Transcription</keyword>
<gene>
    <name evidence="6" type="ORF">EDC26_11430</name>
</gene>
<evidence type="ECO:0000256" key="2">
    <source>
        <dbReference type="ARBA" id="ARBA00023015"/>
    </source>
</evidence>
<dbReference type="GO" id="GO:0019344">
    <property type="term" value="P:cysteine biosynthetic process"/>
    <property type="evidence" value="ECO:0007669"/>
    <property type="project" value="TreeGrafter"/>
</dbReference>
<dbReference type="Gene3D" id="1.10.10.10">
    <property type="entry name" value="Winged helix-like DNA-binding domain superfamily/Winged helix DNA-binding domain"/>
    <property type="match status" value="1"/>
</dbReference>
<evidence type="ECO:0000256" key="1">
    <source>
        <dbReference type="ARBA" id="ARBA00009437"/>
    </source>
</evidence>
<dbReference type="Pfam" id="PF00126">
    <property type="entry name" value="HTH_1"/>
    <property type="match status" value="1"/>
</dbReference>
<accession>A0A4R3LT15</accession>
<dbReference type="EMBL" id="SMAJ01000014">
    <property type="protein sequence ID" value="TCT03724.1"/>
    <property type="molecule type" value="Genomic_DNA"/>
</dbReference>